<sequence>MSASLLKRTDPCGTSGPRLDCAAAFRGLAIAAMPHLRRSDSGEGQSCVRDASEFLYALAHVLDRRWADSSEPLHRSPIAFEAISAGVSCARRHLHHASPQDIAKLAGAAAAAWTLMSQLRVSTLQPFISDLAQAVRFRHRDFNAKDVASIVVAFAKLDVMDDVVAEVLPEQVEARASEFPDKDLSLLLWACSRHGCMGRRCAEAAMKEFQRRDLSRMAVVDLCMASQALARLGPSAKAALCLAAGEAFNRQLHKFSTADKALFMWSLAKSRVVHLALCRLLIRHLAAECCGKLPRDIVSTTLWTTAVICPSLPAGDEWARKLVQDVCEAQPWVGASPFEVANACWAFGQVPLEWVSRFWPALVASAEKLKPGDLALHELCNLLSGLPLCPAGVRSSPQLSEQVLGEVVARVRNGARVSMHDKRSLRGMLSVRSKGDWPTLPGLEELDVLVNGQPSGAPAGAAPPEASAWVAVPVLVSVAPAPQQEADQAAGCTPRPQQPASAGAGAAHGAQSTGGGEGQQQDHRKAVEGHGPASRPAAANPQRVRAKSPVWRVPPEGCPYEHPPRECPEGCPWLDDEGMEDLRSPDLTPRRHYHEADSARMTCRNVTCCPSVDGSDLVVGDSAMQVNSHCDFPGHCVQLRNTFISSAPPRTRTASSVACVAASGPAPPTPSWPPPRRASRQRTGRGPTPTARLPMAPAPPRRPRRRRRALRRPPRGPGAARAPAAARARAPRAVAARAAAAPAAAARWRGSEALPRSGGTRARERRGGGVLAGRPGACLGGSAQGGAAGGRGAGWPSRVGRPPAPHGEREARVR</sequence>
<gene>
    <name evidence="2" type="ORF">PCOR1329_LOCUS29498</name>
</gene>
<name>A0ABN9SHA0_9DINO</name>
<proteinExistence type="predicted"/>
<feature type="compositionally biased region" description="Low complexity" evidence="1">
    <location>
        <begin position="500"/>
        <end position="511"/>
    </location>
</feature>
<feature type="region of interest" description="Disordered" evidence="1">
    <location>
        <begin position="485"/>
        <end position="548"/>
    </location>
</feature>
<organism evidence="2 3">
    <name type="scientific">Prorocentrum cordatum</name>
    <dbReference type="NCBI Taxonomy" id="2364126"/>
    <lineage>
        <taxon>Eukaryota</taxon>
        <taxon>Sar</taxon>
        <taxon>Alveolata</taxon>
        <taxon>Dinophyceae</taxon>
        <taxon>Prorocentrales</taxon>
        <taxon>Prorocentraceae</taxon>
        <taxon>Prorocentrum</taxon>
    </lineage>
</organism>
<feature type="region of interest" description="Disordered" evidence="1">
    <location>
        <begin position="656"/>
        <end position="814"/>
    </location>
</feature>
<comment type="caution">
    <text evidence="2">The sequence shown here is derived from an EMBL/GenBank/DDBJ whole genome shotgun (WGS) entry which is preliminary data.</text>
</comment>
<feature type="compositionally biased region" description="Gly residues" evidence="1">
    <location>
        <begin position="778"/>
        <end position="793"/>
    </location>
</feature>
<reference evidence="2" key="1">
    <citation type="submission" date="2023-10" db="EMBL/GenBank/DDBJ databases">
        <authorList>
            <person name="Chen Y."/>
            <person name="Shah S."/>
            <person name="Dougan E. K."/>
            <person name="Thang M."/>
            <person name="Chan C."/>
        </authorList>
    </citation>
    <scope>NUCLEOTIDE SEQUENCE [LARGE SCALE GENOMIC DNA]</scope>
</reference>
<evidence type="ECO:0000313" key="3">
    <source>
        <dbReference type="Proteomes" id="UP001189429"/>
    </source>
</evidence>
<feature type="compositionally biased region" description="Basic residues" evidence="1">
    <location>
        <begin position="701"/>
        <end position="714"/>
    </location>
</feature>
<accession>A0ABN9SHA0</accession>
<evidence type="ECO:0000313" key="2">
    <source>
        <dbReference type="EMBL" id="CAK0831055.1"/>
    </source>
</evidence>
<protein>
    <submittedName>
        <fullName evidence="2">Uncharacterized protein</fullName>
    </submittedName>
</protein>
<keyword evidence="3" id="KW-1185">Reference proteome</keyword>
<dbReference type="EMBL" id="CAUYUJ010011113">
    <property type="protein sequence ID" value="CAK0831055.1"/>
    <property type="molecule type" value="Genomic_DNA"/>
</dbReference>
<feature type="compositionally biased region" description="Low complexity" evidence="1">
    <location>
        <begin position="717"/>
        <end position="747"/>
    </location>
</feature>
<feature type="compositionally biased region" description="Pro residues" evidence="1">
    <location>
        <begin position="665"/>
        <end position="676"/>
    </location>
</feature>
<evidence type="ECO:0000256" key="1">
    <source>
        <dbReference type="SAM" id="MobiDB-lite"/>
    </source>
</evidence>
<dbReference type="Proteomes" id="UP001189429">
    <property type="component" value="Unassembled WGS sequence"/>
</dbReference>